<dbReference type="Gene3D" id="3.40.50.1240">
    <property type="entry name" value="Phosphoglycerate mutase-like"/>
    <property type="match status" value="1"/>
</dbReference>
<sequence length="218" mass="22948">MIDGVGCPRHAGKSCAAMGMSYGCGPMGEMSGLRLLCCASALPPAVSRGELPGGADALATGFDLQKAAAYLPATSGLTLHYAPDVAAPDVDGPLLCSQNALRDRDYGLWAGRNLRDVGPEEQLSFLSDVAFAPPGGESFATSYQRMAHWLDVLEQTVPAAVVLARPACVRNLILRVLYPGENPVSMAHAARVDVLPHSYSLLTCHAGRWRVGMLSAPM</sequence>
<keyword evidence="2" id="KW-1185">Reference proteome</keyword>
<comment type="caution">
    <text evidence="1">The sequence shown here is derived from an EMBL/GenBank/DDBJ whole genome shotgun (WGS) entry which is preliminary data.</text>
</comment>
<organism evidence="1 2">
    <name type="scientific">Acetobacter okinawensis</name>
    <dbReference type="NCBI Taxonomy" id="1076594"/>
    <lineage>
        <taxon>Bacteria</taxon>
        <taxon>Pseudomonadati</taxon>
        <taxon>Pseudomonadota</taxon>
        <taxon>Alphaproteobacteria</taxon>
        <taxon>Acetobacterales</taxon>
        <taxon>Acetobacteraceae</taxon>
        <taxon>Acetobacter</taxon>
    </lineage>
</organism>
<dbReference type="SUPFAM" id="SSF53254">
    <property type="entry name" value="Phosphoglycerate mutase-like"/>
    <property type="match status" value="1"/>
</dbReference>
<evidence type="ECO:0000313" key="2">
    <source>
        <dbReference type="Proteomes" id="UP000194931"/>
    </source>
</evidence>
<name>A0A252BUI9_9PROT</name>
<gene>
    <name evidence="1" type="ORF">HK26_01450</name>
</gene>
<evidence type="ECO:0000313" key="1">
    <source>
        <dbReference type="EMBL" id="OUJ12604.1"/>
    </source>
</evidence>
<protein>
    <recommendedName>
        <fullName evidence="3">Phosphoglycerate mutase</fullName>
    </recommendedName>
</protein>
<reference evidence="2" key="1">
    <citation type="submission" date="2014-06" db="EMBL/GenBank/DDBJ databases">
        <authorList>
            <person name="Winans N.J."/>
            <person name="Newell P.D."/>
            <person name="Douglas A.E."/>
        </authorList>
    </citation>
    <scope>NUCLEOTIDE SEQUENCE [LARGE SCALE GENOMIC DNA]</scope>
</reference>
<dbReference type="Proteomes" id="UP000194931">
    <property type="component" value="Unassembled WGS sequence"/>
</dbReference>
<dbReference type="AlphaFoldDB" id="A0A252BUI9"/>
<dbReference type="Pfam" id="PF00300">
    <property type="entry name" value="His_Phos_1"/>
    <property type="match status" value="1"/>
</dbReference>
<dbReference type="InterPro" id="IPR013078">
    <property type="entry name" value="His_Pase_superF_clade-1"/>
</dbReference>
<evidence type="ECO:0008006" key="3">
    <source>
        <dbReference type="Google" id="ProtNLM"/>
    </source>
</evidence>
<dbReference type="RefSeq" id="WP_180539410.1">
    <property type="nucleotide sequence ID" value="NZ_JOPJ01000012.1"/>
</dbReference>
<dbReference type="eggNOG" id="COG0406">
    <property type="taxonomic scope" value="Bacteria"/>
</dbReference>
<dbReference type="STRING" id="1236501.GCA_000613865_02350"/>
<proteinExistence type="predicted"/>
<accession>A0A252BUI9</accession>
<dbReference type="EMBL" id="JOPJ01000012">
    <property type="protein sequence ID" value="OUJ12604.1"/>
    <property type="molecule type" value="Genomic_DNA"/>
</dbReference>
<dbReference type="InterPro" id="IPR029033">
    <property type="entry name" value="His_PPase_superfam"/>
</dbReference>